<dbReference type="AlphaFoldDB" id="A0A8S9TCE3"/>
<dbReference type="CDD" id="cd04486">
    <property type="entry name" value="YhcR_OBF_like"/>
    <property type="match status" value="1"/>
</dbReference>
<comment type="caution">
    <text evidence="2">The sequence shown here is derived from an EMBL/GenBank/DDBJ whole genome shotgun (WGS) entry which is preliminary data.</text>
</comment>
<feature type="domain" description="Endonuclease/exonuclease/phosphatase" evidence="1">
    <location>
        <begin position="487"/>
        <end position="648"/>
    </location>
</feature>
<dbReference type="SUPFAM" id="SSF56219">
    <property type="entry name" value="DNase I-like"/>
    <property type="match status" value="1"/>
</dbReference>
<sequence>MLISSLSSWLHWLMVLMFTSLINIVPFSSDLVNSNNIIYGLENAIAQASDTVRIHDIQGASHTSKLVDETVTDVPGIVTLVLGSGSGRGFYIQDPNQDNDDATSEGIFVFLGNSSIPNPNIGQSVAVTGRVGEFRPGNNTSNLTTTQISANGTGGAVRVIDSLGKINPTIIGVEGRIPPNTAISDDFTAGDRGNVETEGDFEPASEGIDFYESLEGMLVQINNPVAISPTNEFGEIWVLPDNGSNATGRTIRGGSLISSKDFNPERIQIDDAPAISGKSPEVNVGATLGTITGIVDYNFNTYEVLPFSITVNAPSSLTKETTNLTPQGNNLTIATFNVENLDTKIEALDKVNAQQQSNVDDDLGSGKFTALADRIVNNLRSPDIISLEEIQDNTGAEINDGVVEADRTYEELINAIAVSGGPVYDYRQINPVEREDGGQPGGNIRVGFLFNPNRVQFVDRAGGGSTTNTTVNNINGQPELSVSPGRIDPTNPAFNDSRKSLVGEFIFQGQKLFVIANHWNSKGGDQPLYGPNQPPVLTTETQRRQQAQVINDFADKILAVDPKANIVVAGDLNDFEFSEPLNILKGKSGGSGKTVLRNLVETISANERYTYNFQGNAQVLDHILVSQNLFKKLKGYDVVHINSEFVAQDSDHDPSVAQFNLKVSS</sequence>
<gene>
    <name evidence="2" type="ORF">DA73_0400029150</name>
</gene>
<dbReference type="EMBL" id="JHEG04000001">
    <property type="protein sequence ID" value="KAF3889093.1"/>
    <property type="molecule type" value="Genomic_DNA"/>
</dbReference>
<dbReference type="PANTHER" id="PTHR42834">
    <property type="entry name" value="ENDONUCLEASE/EXONUCLEASE/PHOSPHATASE FAMILY PROTEIN (AFU_ORTHOLOGUE AFUA_3G09210)"/>
    <property type="match status" value="1"/>
</dbReference>
<dbReference type="InterPro" id="IPR005135">
    <property type="entry name" value="Endo/exonuclease/phosphatase"/>
</dbReference>
<dbReference type="GO" id="GO:0003824">
    <property type="term" value="F:catalytic activity"/>
    <property type="evidence" value="ECO:0007669"/>
    <property type="project" value="InterPro"/>
</dbReference>
<dbReference type="Pfam" id="PF19580">
    <property type="entry name" value="Exo_endo_phos_3"/>
    <property type="match status" value="1"/>
</dbReference>
<protein>
    <recommendedName>
        <fullName evidence="1">Endonuclease/exonuclease/phosphatase domain-containing protein</fullName>
    </recommendedName>
</protein>
<dbReference type="PANTHER" id="PTHR42834:SF1">
    <property type="entry name" value="ENDONUCLEASE_EXONUCLEASE_PHOSPHATASE FAMILY PROTEIN (AFU_ORTHOLOGUE AFUA_3G09210)"/>
    <property type="match status" value="1"/>
</dbReference>
<proteinExistence type="predicted"/>
<dbReference type="InterPro" id="IPR036691">
    <property type="entry name" value="Endo/exonu/phosph_ase_sf"/>
</dbReference>
<dbReference type="Proteomes" id="UP000029738">
    <property type="component" value="Unassembled WGS sequence"/>
</dbReference>
<evidence type="ECO:0000313" key="3">
    <source>
        <dbReference type="Proteomes" id="UP000029738"/>
    </source>
</evidence>
<evidence type="ECO:0000313" key="2">
    <source>
        <dbReference type="EMBL" id="KAF3889093.1"/>
    </source>
</evidence>
<dbReference type="Gene3D" id="3.60.10.10">
    <property type="entry name" value="Endonuclease/exonuclease/phosphatase"/>
    <property type="match status" value="1"/>
</dbReference>
<dbReference type="RefSeq" id="WP_050046745.1">
    <property type="nucleotide sequence ID" value="NZ_JHEG04000001.1"/>
</dbReference>
<reference evidence="2" key="2">
    <citation type="submission" date="2019-11" db="EMBL/GenBank/DDBJ databases">
        <title>Improved Assembly of Tolypothrix boutellei genome.</title>
        <authorList>
            <person name="Sarangi A.N."/>
            <person name="Mukherjee M."/>
            <person name="Ghosh S."/>
            <person name="Singh D."/>
            <person name="Das A."/>
            <person name="Kant S."/>
            <person name="Prusty A."/>
            <person name="Tripathy S."/>
        </authorList>
    </citation>
    <scope>NUCLEOTIDE SEQUENCE</scope>
    <source>
        <strain evidence="2">VB521301</strain>
    </source>
</reference>
<evidence type="ECO:0000259" key="1">
    <source>
        <dbReference type="Pfam" id="PF19580"/>
    </source>
</evidence>
<name>A0A8S9TCE3_9CYAN</name>
<organism evidence="2 3">
    <name type="scientific">Tolypothrix bouteillei VB521301</name>
    <dbReference type="NCBI Taxonomy" id="1479485"/>
    <lineage>
        <taxon>Bacteria</taxon>
        <taxon>Bacillati</taxon>
        <taxon>Cyanobacteriota</taxon>
        <taxon>Cyanophyceae</taxon>
        <taxon>Nostocales</taxon>
        <taxon>Tolypothrichaceae</taxon>
        <taxon>Tolypothrix</taxon>
    </lineage>
</organism>
<keyword evidence="3" id="KW-1185">Reference proteome</keyword>
<reference evidence="2" key="1">
    <citation type="journal article" date="2015" name="Genome Announc.">
        <title>Draft Genome Sequence of Tolypothrix boutellei Strain VB521301.</title>
        <authorList>
            <person name="Chandrababunaidu M.M."/>
            <person name="Singh D."/>
            <person name="Sen D."/>
            <person name="Bhan S."/>
            <person name="Das S."/>
            <person name="Gupta A."/>
            <person name="Adhikary S.P."/>
            <person name="Tripathy S."/>
        </authorList>
    </citation>
    <scope>NUCLEOTIDE SEQUENCE</scope>
    <source>
        <strain evidence="2">VB521301</strain>
    </source>
</reference>
<dbReference type="OrthoDB" id="9768561at2"/>
<accession>A0A8S9TCE3</accession>